<comment type="caution">
    <text evidence="4">The sequence shown here is derived from an EMBL/GenBank/DDBJ whole genome shotgun (WGS) entry which is preliminary data.</text>
</comment>
<evidence type="ECO:0000256" key="2">
    <source>
        <dbReference type="ARBA" id="ARBA00022801"/>
    </source>
</evidence>
<name>A0A1F5CGQ6_9BACT</name>
<feature type="active site" description="Proton donor" evidence="3">
    <location>
        <position position="172"/>
    </location>
</feature>
<dbReference type="GO" id="GO:0016403">
    <property type="term" value="F:dimethylargininase activity"/>
    <property type="evidence" value="ECO:0007669"/>
    <property type="project" value="TreeGrafter"/>
</dbReference>
<protein>
    <recommendedName>
        <fullName evidence="6">Dimethylargininase</fullName>
    </recommendedName>
</protein>
<dbReference type="SUPFAM" id="SSF55909">
    <property type="entry name" value="Pentein"/>
    <property type="match status" value="1"/>
</dbReference>
<reference evidence="4 5" key="1">
    <citation type="journal article" date="2016" name="Nat. Commun.">
        <title>Thousands of microbial genomes shed light on interconnected biogeochemical processes in an aquifer system.</title>
        <authorList>
            <person name="Anantharaman K."/>
            <person name="Brown C.T."/>
            <person name="Hug L.A."/>
            <person name="Sharon I."/>
            <person name="Castelle C.J."/>
            <person name="Probst A.J."/>
            <person name="Thomas B.C."/>
            <person name="Singh A."/>
            <person name="Wilkins M.J."/>
            <person name="Karaoz U."/>
            <person name="Brodie E.L."/>
            <person name="Williams K.H."/>
            <person name="Hubbard S.S."/>
            <person name="Banfield J.F."/>
        </authorList>
    </citation>
    <scope>NUCLEOTIDE SEQUENCE [LARGE SCALE GENOMIC DNA]</scope>
</reference>
<comment type="similarity">
    <text evidence="1">Belongs to the DDAH family.</text>
</comment>
<dbReference type="Gene3D" id="3.75.10.10">
    <property type="entry name" value="L-arginine/glycine Amidinotransferase, Chain A"/>
    <property type="match status" value="1"/>
</dbReference>
<dbReference type="Pfam" id="PF02274">
    <property type="entry name" value="ADI"/>
    <property type="match status" value="1"/>
</dbReference>
<dbReference type="GO" id="GO:0016597">
    <property type="term" value="F:amino acid binding"/>
    <property type="evidence" value="ECO:0007669"/>
    <property type="project" value="TreeGrafter"/>
</dbReference>
<evidence type="ECO:0008006" key="6">
    <source>
        <dbReference type="Google" id="ProtNLM"/>
    </source>
</evidence>
<dbReference type="InterPro" id="IPR033199">
    <property type="entry name" value="DDAH-like"/>
</dbReference>
<evidence type="ECO:0000256" key="1">
    <source>
        <dbReference type="ARBA" id="ARBA00008532"/>
    </source>
</evidence>
<dbReference type="GO" id="GO:0000052">
    <property type="term" value="P:citrulline metabolic process"/>
    <property type="evidence" value="ECO:0007669"/>
    <property type="project" value="TreeGrafter"/>
</dbReference>
<dbReference type="EMBL" id="MEZA01000025">
    <property type="protein sequence ID" value="OGD42035.1"/>
    <property type="molecule type" value="Genomic_DNA"/>
</dbReference>
<gene>
    <name evidence="4" type="ORF">A2567_03220</name>
</gene>
<organism evidence="4 5">
    <name type="scientific">Candidatus Azambacteria bacterium RIFOXYD1_FULL_42_11</name>
    <dbReference type="NCBI Taxonomy" id="1797310"/>
    <lineage>
        <taxon>Bacteria</taxon>
        <taxon>Candidatus Azamiibacteriota</taxon>
    </lineage>
</organism>
<dbReference type="PANTHER" id="PTHR12737">
    <property type="entry name" value="DIMETHYLARGININE DIMETHYLAMINOHYDROLASE"/>
    <property type="match status" value="1"/>
</dbReference>
<dbReference type="Proteomes" id="UP000178974">
    <property type="component" value="Unassembled WGS sequence"/>
</dbReference>
<keyword evidence="2" id="KW-0378">Hydrolase</keyword>
<dbReference type="AlphaFoldDB" id="A0A1F5CGQ6"/>
<proteinExistence type="inferred from homology"/>
<feature type="active site" description="Nucleophile" evidence="3">
    <location>
        <position position="262"/>
    </location>
</feature>
<dbReference type="GO" id="GO:0045429">
    <property type="term" value="P:positive regulation of nitric oxide biosynthetic process"/>
    <property type="evidence" value="ECO:0007669"/>
    <property type="project" value="TreeGrafter"/>
</dbReference>
<accession>A0A1F5CGQ6</accession>
<sequence length="267" mass="30273">MEERMRSKKRAVVRMPADTLWKALRMKKNLGEVDVAKANDQHIAYCDALCNLGFNLMVLPPVKKYPDGVFVEDPAVIIKDILIITSLRRKERRGEEKLLYKKLAPFFPKPNVFNINPPAFIEGGDVLVADKMLFIGLSKRTNEKGADELARIAHDYCGYDSRIFKIPEHWLHLRGGVSFHAARNIQIIAVSEEICSYFFDLDYNFVVTPAEERFGANGISNNGKIIIHAGKPKTKKILRAAGFEVRELEMSEFEKIDGALSCLSKIF</sequence>
<evidence type="ECO:0000256" key="3">
    <source>
        <dbReference type="PIRSR" id="PIRSR633199-1"/>
    </source>
</evidence>
<dbReference type="PANTHER" id="PTHR12737:SF9">
    <property type="entry name" value="DIMETHYLARGININASE"/>
    <property type="match status" value="1"/>
</dbReference>
<evidence type="ECO:0000313" key="5">
    <source>
        <dbReference type="Proteomes" id="UP000178974"/>
    </source>
</evidence>
<dbReference type="GO" id="GO:0006525">
    <property type="term" value="P:arginine metabolic process"/>
    <property type="evidence" value="ECO:0007669"/>
    <property type="project" value="TreeGrafter"/>
</dbReference>
<evidence type="ECO:0000313" key="4">
    <source>
        <dbReference type="EMBL" id="OGD42035.1"/>
    </source>
</evidence>